<dbReference type="InterPro" id="IPR044043">
    <property type="entry name" value="VanA_C_cat"/>
</dbReference>
<keyword evidence="8" id="KW-1185">Reference proteome</keyword>
<accession>A0A1T4ZSU5</accession>
<dbReference type="PROSITE" id="PS51296">
    <property type="entry name" value="RIESKE"/>
    <property type="match status" value="1"/>
</dbReference>
<dbReference type="Pfam" id="PF00355">
    <property type="entry name" value="Rieske"/>
    <property type="match status" value="1"/>
</dbReference>
<dbReference type="InterPro" id="IPR050584">
    <property type="entry name" value="Cholesterol_7-desaturase"/>
</dbReference>
<keyword evidence="5" id="KW-0411">Iron-sulfur</keyword>
<proteinExistence type="predicted"/>
<dbReference type="GO" id="GO:0051537">
    <property type="term" value="F:2 iron, 2 sulfur cluster binding"/>
    <property type="evidence" value="ECO:0007669"/>
    <property type="project" value="UniProtKB-KW"/>
</dbReference>
<protein>
    <submittedName>
        <fullName evidence="7">Vanillate demethylase subunit A</fullName>
    </submittedName>
</protein>
<keyword evidence="1" id="KW-0001">2Fe-2S</keyword>
<name>A0A1T4ZSU5_9SPHN</name>
<gene>
    <name evidence="7" type="ORF">SAMN06295920_101181</name>
</gene>
<dbReference type="SUPFAM" id="SSF55961">
    <property type="entry name" value="Bet v1-like"/>
    <property type="match status" value="1"/>
</dbReference>
<dbReference type="PANTHER" id="PTHR21266:SF60">
    <property type="entry name" value="3-KETOSTEROID-9-ALPHA-MONOOXYGENASE, OXYGENASE COMPONENT"/>
    <property type="match status" value="1"/>
</dbReference>
<dbReference type="GO" id="GO:0032259">
    <property type="term" value="P:methylation"/>
    <property type="evidence" value="ECO:0007669"/>
    <property type="project" value="UniProtKB-KW"/>
</dbReference>
<evidence type="ECO:0000256" key="4">
    <source>
        <dbReference type="ARBA" id="ARBA00023004"/>
    </source>
</evidence>
<sequence>MFLKNCWYVAAWPNELPTDGVIPRRILDRPVLLYRTAEGDPAALLDRCPHRLVPLSAGVRKGDHIRCGYHGMTFAPDGRCTHIPGQSQIPSNAHATAFPVVERHGLIWIWMGEATAADADLIPELPWPTLPNWTASRGYTHVAGDYRLLSDNLLDLSHENYIHQGTIGNEEEESIADYPVRVTVEGKVIRAHRDMPDIAPPPFFRVLTGSDQRIDRWQTAIWTAPSINMTDVGARPLGQGEADTLVSRVLHLLTPETARSTHYFWAHNRNFRQADEELTQAIIAAHHRTFDEDKDMVELQQKELDESGLSVPSFALRVDDAPLRARRMLAGLIRQENEGALSTLVRGQRLIPDPEALTAVPA</sequence>
<dbReference type="SUPFAM" id="SSF50022">
    <property type="entry name" value="ISP domain"/>
    <property type="match status" value="1"/>
</dbReference>
<dbReference type="Pfam" id="PF19112">
    <property type="entry name" value="VanA_C"/>
    <property type="match status" value="1"/>
</dbReference>
<dbReference type="EMBL" id="FUYM01000001">
    <property type="protein sequence ID" value="SKB25854.1"/>
    <property type="molecule type" value="Genomic_DNA"/>
</dbReference>
<evidence type="ECO:0000313" key="7">
    <source>
        <dbReference type="EMBL" id="SKB25854.1"/>
    </source>
</evidence>
<dbReference type="AlphaFoldDB" id="A0A1T4ZSU5"/>
<feature type="domain" description="Rieske" evidence="6">
    <location>
        <begin position="7"/>
        <end position="109"/>
    </location>
</feature>
<evidence type="ECO:0000256" key="2">
    <source>
        <dbReference type="ARBA" id="ARBA00022723"/>
    </source>
</evidence>
<dbReference type="GO" id="GO:0008168">
    <property type="term" value="F:methyltransferase activity"/>
    <property type="evidence" value="ECO:0007669"/>
    <property type="project" value="UniProtKB-KW"/>
</dbReference>
<dbReference type="GO" id="GO:0046872">
    <property type="term" value="F:metal ion binding"/>
    <property type="evidence" value="ECO:0007669"/>
    <property type="project" value="UniProtKB-KW"/>
</dbReference>
<dbReference type="InterPro" id="IPR017941">
    <property type="entry name" value="Rieske_2Fe-2S"/>
</dbReference>
<keyword evidence="3" id="KW-0560">Oxidoreductase</keyword>
<keyword evidence="2" id="KW-0479">Metal-binding</keyword>
<keyword evidence="4" id="KW-0408">Iron</keyword>
<dbReference type="Gene3D" id="3.90.380.10">
    <property type="entry name" value="Naphthalene 1,2-dioxygenase Alpha Subunit, Chain A, domain 1"/>
    <property type="match status" value="1"/>
</dbReference>
<dbReference type="RefSeq" id="WP_079646157.1">
    <property type="nucleotide sequence ID" value="NZ_FUYM01000001.1"/>
</dbReference>
<keyword evidence="7" id="KW-0808">Transferase</keyword>
<dbReference type="Proteomes" id="UP000189818">
    <property type="component" value="Unassembled WGS sequence"/>
</dbReference>
<evidence type="ECO:0000256" key="3">
    <source>
        <dbReference type="ARBA" id="ARBA00023002"/>
    </source>
</evidence>
<evidence type="ECO:0000259" key="6">
    <source>
        <dbReference type="PROSITE" id="PS51296"/>
    </source>
</evidence>
<dbReference type="Gene3D" id="2.102.10.10">
    <property type="entry name" value="Rieske [2Fe-2S] iron-sulphur domain"/>
    <property type="match status" value="1"/>
</dbReference>
<organism evidence="7 8">
    <name type="scientific">Rhizorhabdus histidinilytica</name>
    <dbReference type="NCBI Taxonomy" id="439228"/>
    <lineage>
        <taxon>Bacteria</taxon>
        <taxon>Pseudomonadati</taxon>
        <taxon>Pseudomonadota</taxon>
        <taxon>Alphaproteobacteria</taxon>
        <taxon>Sphingomonadales</taxon>
        <taxon>Sphingomonadaceae</taxon>
        <taxon>Rhizorhabdus</taxon>
    </lineage>
</organism>
<evidence type="ECO:0000313" key="8">
    <source>
        <dbReference type="Proteomes" id="UP000189818"/>
    </source>
</evidence>
<dbReference type="OrthoDB" id="9800776at2"/>
<evidence type="ECO:0000256" key="5">
    <source>
        <dbReference type="ARBA" id="ARBA00023014"/>
    </source>
</evidence>
<dbReference type="STRING" id="439228.SAMN06295920_101181"/>
<dbReference type="InterPro" id="IPR036922">
    <property type="entry name" value="Rieske_2Fe-2S_sf"/>
</dbReference>
<reference evidence="8" key="1">
    <citation type="submission" date="2017-02" db="EMBL/GenBank/DDBJ databases">
        <authorList>
            <person name="Varghese N."/>
            <person name="Submissions S."/>
        </authorList>
    </citation>
    <scope>NUCLEOTIDE SEQUENCE [LARGE SCALE GENOMIC DNA]</scope>
    <source>
        <strain evidence="8">UM2</strain>
    </source>
</reference>
<dbReference type="PANTHER" id="PTHR21266">
    <property type="entry name" value="IRON-SULFUR DOMAIN CONTAINING PROTEIN"/>
    <property type="match status" value="1"/>
</dbReference>
<evidence type="ECO:0000256" key="1">
    <source>
        <dbReference type="ARBA" id="ARBA00022714"/>
    </source>
</evidence>
<dbReference type="GO" id="GO:0016491">
    <property type="term" value="F:oxidoreductase activity"/>
    <property type="evidence" value="ECO:0007669"/>
    <property type="project" value="UniProtKB-KW"/>
</dbReference>
<keyword evidence="7" id="KW-0489">Methyltransferase</keyword>